<sequence>MEISGEYVGRDGQRHQLRVPCEAPDDADPLQGLLSGVARMRELVAQLLDPQVQREAQDRPAAAAPGEAADGDNEDDAEDENNIDYRTNSDGPSAKRTKTSS</sequence>
<dbReference type="InterPro" id="IPR027893">
    <property type="entry name" value="GON7_meta"/>
</dbReference>
<feature type="compositionally biased region" description="Low complexity" evidence="1">
    <location>
        <begin position="59"/>
        <end position="68"/>
    </location>
</feature>
<proteinExistence type="predicted"/>
<keyword evidence="3" id="KW-1185">Reference proteome</keyword>
<dbReference type="PANTHER" id="PTHR37363">
    <property type="entry name" value="EKC/KEOPS COMPLEX SUBUNIT GON7"/>
    <property type="match status" value="1"/>
</dbReference>
<dbReference type="OrthoDB" id="8905128at2759"/>
<comment type="caution">
    <text evidence="2">The sequence shown here is derived from an EMBL/GenBank/DDBJ whole genome shotgun (WGS) entry which is preliminary data.</text>
</comment>
<dbReference type="Pfam" id="PF15387">
    <property type="entry name" value="DUF4611"/>
    <property type="match status" value="1"/>
</dbReference>
<feature type="compositionally biased region" description="Acidic residues" evidence="1">
    <location>
        <begin position="69"/>
        <end position="82"/>
    </location>
</feature>
<dbReference type="EMBL" id="JACAGB010000041">
    <property type="protein sequence ID" value="KAF6287244.1"/>
    <property type="molecule type" value="Genomic_DNA"/>
</dbReference>
<organism evidence="2 3">
    <name type="scientific">Pipistrellus kuhlii</name>
    <name type="common">Kuhl's pipistrelle</name>
    <dbReference type="NCBI Taxonomy" id="59472"/>
    <lineage>
        <taxon>Eukaryota</taxon>
        <taxon>Metazoa</taxon>
        <taxon>Chordata</taxon>
        <taxon>Craniata</taxon>
        <taxon>Vertebrata</taxon>
        <taxon>Euteleostomi</taxon>
        <taxon>Mammalia</taxon>
        <taxon>Eutheria</taxon>
        <taxon>Laurasiatheria</taxon>
        <taxon>Chiroptera</taxon>
        <taxon>Yangochiroptera</taxon>
        <taxon>Vespertilionidae</taxon>
        <taxon>Pipistrellus</taxon>
    </lineage>
</organism>
<name>A0A7J7SFY9_PIPKU</name>
<evidence type="ECO:0000256" key="1">
    <source>
        <dbReference type="SAM" id="MobiDB-lite"/>
    </source>
</evidence>
<feature type="region of interest" description="Disordered" evidence="1">
    <location>
        <begin position="51"/>
        <end position="101"/>
    </location>
</feature>
<dbReference type="GO" id="GO:0000408">
    <property type="term" value="C:EKC/KEOPS complex"/>
    <property type="evidence" value="ECO:0007669"/>
    <property type="project" value="InterPro"/>
</dbReference>
<dbReference type="PANTHER" id="PTHR37363:SF1">
    <property type="entry name" value="EKC_KEOPS COMPLEX SUBUNIT GON7"/>
    <property type="match status" value="1"/>
</dbReference>
<reference evidence="2 3" key="1">
    <citation type="journal article" date="2020" name="Nature">
        <title>Six reference-quality genomes reveal evolution of bat adaptations.</title>
        <authorList>
            <person name="Jebb D."/>
            <person name="Huang Z."/>
            <person name="Pippel M."/>
            <person name="Hughes G.M."/>
            <person name="Lavrichenko K."/>
            <person name="Devanna P."/>
            <person name="Winkler S."/>
            <person name="Jermiin L.S."/>
            <person name="Skirmuntt E.C."/>
            <person name="Katzourakis A."/>
            <person name="Burkitt-Gray L."/>
            <person name="Ray D.A."/>
            <person name="Sullivan K.A.M."/>
            <person name="Roscito J.G."/>
            <person name="Kirilenko B.M."/>
            <person name="Davalos L.M."/>
            <person name="Corthals A.P."/>
            <person name="Power M.L."/>
            <person name="Jones G."/>
            <person name="Ransome R.D."/>
            <person name="Dechmann D.K.N."/>
            <person name="Locatelli A.G."/>
            <person name="Puechmaille S.J."/>
            <person name="Fedrigo O."/>
            <person name="Jarvis E.D."/>
            <person name="Hiller M."/>
            <person name="Vernes S.C."/>
            <person name="Myers E.W."/>
            <person name="Teeling E.C."/>
        </authorList>
    </citation>
    <scope>NUCLEOTIDE SEQUENCE [LARGE SCALE GENOMIC DNA]</scope>
    <source>
        <strain evidence="2">MPipKuh1</strain>
        <tissue evidence="2">Flight muscle</tissue>
    </source>
</reference>
<feature type="region of interest" description="Disordered" evidence="1">
    <location>
        <begin position="1"/>
        <end position="28"/>
    </location>
</feature>
<evidence type="ECO:0000313" key="3">
    <source>
        <dbReference type="Proteomes" id="UP000558488"/>
    </source>
</evidence>
<protein>
    <submittedName>
        <fullName evidence="2">GON7 subunit of KEOPS complex</fullName>
    </submittedName>
</protein>
<dbReference type="Proteomes" id="UP000558488">
    <property type="component" value="Unassembled WGS sequence"/>
</dbReference>
<dbReference type="AlphaFoldDB" id="A0A7J7SFY9"/>
<gene>
    <name evidence="2" type="ORF">mPipKuh1_005726</name>
</gene>
<accession>A0A7J7SFY9</accession>
<evidence type="ECO:0000313" key="2">
    <source>
        <dbReference type="EMBL" id="KAF6287244.1"/>
    </source>
</evidence>